<accession>A0A5R9PIC2</accession>
<name>A0A5R9PIC2_9GAMM</name>
<reference evidence="2 3" key="1">
    <citation type="submission" date="2019-04" db="EMBL/GenBank/DDBJ databases">
        <authorList>
            <person name="Grouzdev D.S."/>
            <person name="Nazina T.N."/>
        </authorList>
    </citation>
    <scope>NUCLEOTIDE SEQUENCE [LARGE SCALE GENOMIC DNA]</scope>
    <source>
        <strain evidence="2 3">SHC 3-19</strain>
    </source>
</reference>
<dbReference type="AlphaFoldDB" id="A0A5R9PIC2"/>
<dbReference type="EMBL" id="SROY01000001">
    <property type="protein sequence ID" value="TLX23274.1"/>
    <property type="molecule type" value="Genomic_DNA"/>
</dbReference>
<organism evidence="2 3">
    <name type="scientific">Thermomonas fusca</name>
    <dbReference type="NCBI Taxonomy" id="215690"/>
    <lineage>
        <taxon>Bacteria</taxon>
        <taxon>Pseudomonadati</taxon>
        <taxon>Pseudomonadota</taxon>
        <taxon>Gammaproteobacteria</taxon>
        <taxon>Lysobacterales</taxon>
        <taxon>Lysobacteraceae</taxon>
        <taxon>Thermomonas</taxon>
    </lineage>
</organism>
<keyword evidence="1" id="KW-0812">Transmembrane</keyword>
<proteinExistence type="predicted"/>
<sequence length="152" mass="17202">MQPAPTLQLKDVHPGVAPDWWPPAPGWWLLLGIVLLLALWLGRWWSRRRRRQRELARYFDEALARAASPPAQVAAMSELLRRAARRIDPQADRLQGEAWLAFLDAGLKPPAFLHGPGALLVDGAFRPAVDPAAVEALRVVARRRYLQWMQHA</sequence>
<keyword evidence="3" id="KW-1185">Reference proteome</keyword>
<dbReference type="InterPro" id="IPR025489">
    <property type="entry name" value="DUF4381"/>
</dbReference>
<keyword evidence="1" id="KW-1133">Transmembrane helix</keyword>
<evidence type="ECO:0000313" key="3">
    <source>
        <dbReference type="Proteomes" id="UP000308508"/>
    </source>
</evidence>
<gene>
    <name evidence="2" type="ORF">E5S66_03360</name>
</gene>
<keyword evidence="1" id="KW-0472">Membrane</keyword>
<evidence type="ECO:0000313" key="2">
    <source>
        <dbReference type="EMBL" id="TLX23274.1"/>
    </source>
</evidence>
<evidence type="ECO:0000256" key="1">
    <source>
        <dbReference type="SAM" id="Phobius"/>
    </source>
</evidence>
<protein>
    <submittedName>
        <fullName evidence="2">DUF4381 domain-containing protein</fullName>
    </submittedName>
</protein>
<comment type="caution">
    <text evidence="2">The sequence shown here is derived from an EMBL/GenBank/DDBJ whole genome shotgun (WGS) entry which is preliminary data.</text>
</comment>
<dbReference type="RefSeq" id="WP_138347831.1">
    <property type="nucleotide sequence ID" value="NZ_SROY01000001.1"/>
</dbReference>
<dbReference type="STRING" id="1123377.GCA_000423885_00904"/>
<dbReference type="Proteomes" id="UP000308508">
    <property type="component" value="Unassembled WGS sequence"/>
</dbReference>
<feature type="transmembrane region" description="Helical" evidence="1">
    <location>
        <begin position="26"/>
        <end position="45"/>
    </location>
</feature>
<dbReference type="Pfam" id="PF14316">
    <property type="entry name" value="DUF4381"/>
    <property type="match status" value="1"/>
</dbReference>